<sequence>MMQTCRSGNILKLSGARTLEILHPTPFTSFRLWLLGQGYLRAYQYINNTTSPPGSKCECINASHAF</sequence>
<dbReference type="HOGENOM" id="CLU_2832225_0_0_1"/>
<accession>A0A0C3IWE7</accession>
<dbReference type="InParanoid" id="A0A0C3IWE7"/>
<protein>
    <submittedName>
        <fullName evidence="1">Uncharacterized protein</fullName>
    </submittedName>
</protein>
<keyword evidence="2" id="KW-1185">Reference proteome</keyword>
<dbReference type="AlphaFoldDB" id="A0A0C3IWE7"/>
<proteinExistence type="predicted"/>
<evidence type="ECO:0000313" key="2">
    <source>
        <dbReference type="Proteomes" id="UP000054217"/>
    </source>
</evidence>
<organism evidence="1 2">
    <name type="scientific">Pisolithus tinctorius Marx 270</name>
    <dbReference type="NCBI Taxonomy" id="870435"/>
    <lineage>
        <taxon>Eukaryota</taxon>
        <taxon>Fungi</taxon>
        <taxon>Dikarya</taxon>
        <taxon>Basidiomycota</taxon>
        <taxon>Agaricomycotina</taxon>
        <taxon>Agaricomycetes</taxon>
        <taxon>Agaricomycetidae</taxon>
        <taxon>Boletales</taxon>
        <taxon>Sclerodermatineae</taxon>
        <taxon>Pisolithaceae</taxon>
        <taxon>Pisolithus</taxon>
    </lineage>
</organism>
<name>A0A0C3IWE7_PISTI</name>
<gene>
    <name evidence="1" type="ORF">M404DRAFT_1003430</name>
</gene>
<reference evidence="1 2" key="1">
    <citation type="submission" date="2014-04" db="EMBL/GenBank/DDBJ databases">
        <authorList>
            <consortium name="DOE Joint Genome Institute"/>
            <person name="Kuo A."/>
            <person name="Kohler A."/>
            <person name="Costa M.D."/>
            <person name="Nagy L.G."/>
            <person name="Floudas D."/>
            <person name="Copeland A."/>
            <person name="Barry K.W."/>
            <person name="Cichocki N."/>
            <person name="Veneault-Fourrey C."/>
            <person name="LaButti K."/>
            <person name="Lindquist E.A."/>
            <person name="Lipzen A."/>
            <person name="Lundell T."/>
            <person name="Morin E."/>
            <person name="Murat C."/>
            <person name="Sun H."/>
            <person name="Tunlid A."/>
            <person name="Henrissat B."/>
            <person name="Grigoriev I.V."/>
            <person name="Hibbett D.S."/>
            <person name="Martin F."/>
            <person name="Nordberg H.P."/>
            <person name="Cantor M.N."/>
            <person name="Hua S.X."/>
        </authorList>
    </citation>
    <scope>NUCLEOTIDE SEQUENCE [LARGE SCALE GENOMIC DNA]</scope>
    <source>
        <strain evidence="1 2">Marx 270</strain>
    </source>
</reference>
<reference evidence="2" key="2">
    <citation type="submission" date="2015-01" db="EMBL/GenBank/DDBJ databases">
        <title>Evolutionary Origins and Diversification of the Mycorrhizal Mutualists.</title>
        <authorList>
            <consortium name="DOE Joint Genome Institute"/>
            <consortium name="Mycorrhizal Genomics Consortium"/>
            <person name="Kohler A."/>
            <person name="Kuo A."/>
            <person name="Nagy L.G."/>
            <person name="Floudas D."/>
            <person name="Copeland A."/>
            <person name="Barry K.W."/>
            <person name="Cichocki N."/>
            <person name="Veneault-Fourrey C."/>
            <person name="LaButti K."/>
            <person name="Lindquist E.A."/>
            <person name="Lipzen A."/>
            <person name="Lundell T."/>
            <person name="Morin E."/>
            <person name="Murat C."/>
            <person name="Riley R."/>
            <person name="Ohm R."/>
            <person name="Sun H."/>
            <person name="Tunlid A."/>
            <person name="Henrissat B."/>
            <person name="Grigoriev I.V."/>
            <person name="Hibbett D.S."/>
            <person name="Martin F."/>
        </authorList>
    </citation>
    <scope>NUCLEOTIDE SEQUENCE [LARGE SCALE GENOMIC DNA]</scope>
    <source>
        <strain evidence="2">Marx 270</strain>
    </source>
</reference>
<dbReference type="EMBL" id="KN831991">
    <property type="protein sequence ID" value="KIO01153.1"/>
    <property type="molecule type" value="Genomic_DNA"/>
</dbReference>
<evidence type="ECO:0000313" key="1">
    <source>
        <dbReference type="EMBL" id="KIO01153.1"/>
    </source>
</evidence>
<dbReference type="Proteomes" id="UP000054217">
    <property type="component" value="Unassembled WGS sequence"/>
</dbReference>